<keyword evidence="1" id="KW-1133">Transmembrane helix</keyword>
<feature type="domain" description="EamA" evidence="2">
    <location>
        <begin position="141"/>
        <end position="279"/>
    </location>
</feature>
<feature type="transmembrane region" description="Helical" evidence="1">
    <location>
        <begin position="141"/>
        <end position="160"/>
    </location>
</feature>
<dbReference type="PANTHER" id="PTHR22911:SF79">
    <property type="entry name" value="MOBA-LIKE NTP TRANSFERASE DOMAIN-CONTAINING PROTEIN"/>
    <property type="match status" value="1"/>
</dbReference>
<dbReference type="GO" id="GO:0016020">
    <property type="term" value="C:membrane"/>
    <property type="evidence" value="ECO:0007669"/>
    <property type="project" value="InterPro"/>
</dbReference>
<feature type="transmembrane region" description="Helical" evidence="1">
    <location>
        <begin position="88"/>
        <end position="108"/>
    </location>
</feature>
<sequence>MKKAFIKLHIAIILAGFTGIFGKLITVNEGLLSWYRIWLAGILMLMILAVTGKLERIAFRDFRRISLTGLLLGLHWMLFYGSIKYSNISVGVVCFSLTGFFTAILSPLINKKPFVLSELFLSTLTLAGIVLIFSIDARYRAGIGLGIISSAIASFYMITNERLAKSFRSETITVYSMLGGALALTPLMPVYFYFFPVATMMPSWSDWGYLLLLAFFCTVVLYMLQTQALNRISAFTVNLSLNLEPVYTIILAILIYRENRELQWSFYVGLALIVLSVLLQMLRVVRAHRNAEEPLLAD</sequence>
<evidence type="ECO:0000313" key="3">
    <source>
        <dbReference type="EMBL" id="XCH25791.1"/>
    </source>
</evidence>
<evidence type="ECO:0000259" key="2">
    <source>
        <dbReference type="Pfam" id="PF00892"/>
    </source>
</evidence>
<dbReference type="InterPro" id="IPR000620">
    <property type="entry name" value="EamA_dom"/>
</dbReference>
<dbReference type="Pfam" id="PF00892">
    <property type="entry name" value="EamA"/>
    <property type="match status" value="2"/>
</dbReference>
<feature type="transmembrane region" description="Helical" evidence="1">
    <location>
        <begin position="236"/>
        <end position="256"/>
    </location>
</feature>
<dbReference type="EMBL" id="CP159289">
    <property type="protein sequence ID" value="XCH25791.1"/>
    <property type="molecule type" value="Genomic_DNA"/>
</dbReference>
<dbReference type="PANTHER" id="PTHR22911">
    <property type="entry name" value="ACYL-MALONYL CONDENSING ENZYME-RELATED"/>
    <property type="match status" value="1"/>
</dbReference>
<dbReference type="SUPFAM" id="SSF103481">
    <property type="entry name" value="Multidrug resistance efflux transporter EmrE"/>
    <property type="match status" value="2"/>
</dbReference>
<evidence type="ECO:0000256" key="1">
    <source>
        <dbReference type="SAM" id="Phobius"/>
    </source>
</evidence>
<feature type="transmembrane region" description="Helical" evidence="1">
    <location>
        <begin position="32"/>
        <end position="50"/>
    </location>
</feature>
<keyword evidence="1" id="KW-0812">Transmembrane</keyword>
<feature type="domain" description="EamA" evidence="2">
    <location>
        <begin position="8"/>
        <end position="133"/>
    </location>
</feature>
<protein>
    <submittedName>
        <fullName evidence="3">DMT family transporter</fullName>
    </submittedName>
</protein>
<feature type="transmembrane region" description="Helical" evidence="1">
    <location>
        <begin position="262"/>
        <end position="282"/>
    </location>
</feature>
<dbReference type="RefSeq" id="WP_353721088.1">
    <property type="nucleotide sequence ID" value="NZ_CP159289.1"/>
</dbReference>
<accession>A0AAU8FPP0</accession>
<feature type="transmembrane region" description="Helical" evidence="1">
    <location>
        <begin position="115"/>
        <end position="135"/>
    </location>
</feature>
<name>A0AAU8FPP0_9BACT</name>
<dbReference type="InterPro" id="IPR037185">
    <property type="entry name" value="EmrE-like"/>
</dbReference>
<keyword evidence="1" id="KW-0472">Membrane</keyword>
<feature type="transmembrane region" description="Helical" evidence="1">
    <location>
        <begin position="172"/>
        <end position="195"/>
    </location>
</feature>
<feature type="transmembrane region" description="Helical" evidence="1">
    <location>
        <begin position="207"/>
        <end position="224"/>
    </location>
</feature>
<dbReference type="AlphaFoldDB" id="A0AAU8FPP0"/>
<organism evidence="3">
    <name type="scientific">Dyadobacter sp. 676</name>
    <dbReference type="NCBI Taxonomy" id="3088362"/>
    <lineage>
        <taxon>Bacteria</taxon>
        <taxon>Pseudomonadati</taxon>
        <taxon>Bacteroidota</taxon>
        <taxon>Cytophagia</taxon>
        <taxon>Cytophagales</taxon>
        <taxon>Spirosomataceae</taxon>
        <taxon>Dyadobacter</taxon>
    </lineage>
</organism>
<proteinExistence type="predicted"/>
<reference evidence="3" key="1">
    <citation type="submission" date="2024-06" db="EMBL/GenBank/DDBJ databases">
        <title>Sequencing and assembly of the genome of Dyadobacter sp. strain 676, a symbiont of Cyamopsis tetragonoloba.</title>
        <authorList>
            <person name="Guro P."/>
            <person name="Sazanova A."/>
            <person name="Kuznetsova I."/>
            <person name="Belimov A."/>
            <person name="Safronova V."/>
        </authorList>
    </citation>
    <scope>NUCLEOTIDE SEQUENCE</scope>
    <source>
        <strain evidence="3">676</strain>
    </source>
</reference>
<gene>
    <name evidence="3" type="ORF">ABV298_05065</name>
</gene>